<dbReference type="Gene3D" id="3.90.1150.200">
    <property type="match status" value="1"/>
</dbReference>
<dbReference type="OrthoDB" id="214150at2"/>
<proteinExistence type="predicted"/>
<evidence type="ECO:0000313" key="2">
    <source>
        <dbReference type="EMBL" id="SHN09738.1"/>
    </source>
</evidence>
<dbReference type="Pfam" id="PF08818">
    <property type="entry name" value="DUF1801"/>
    <property type="match status" value="1"/>
</dbReference>
<dbReference type="InterPro" id="IPR042216">
    <property type="entry name" value="MitoNEET_CISD"/>
</dbReference>
<dbReference type="SUPFAM" id="SSF159888">
    <property type="entry name" value="YdhG-like"/>
    <property type="match status" value="1"/>
</dbReference>
<gene>
    <name evidence="2" type="ORF">SAMN05216269_1133</name>
</gene>
<protein>
    <submittedName>
        <fullName evidence="2">Uncharacterized conserved protein YdeI, YjbR/CyaY-like superfamily, DUF1801 family</fullName>
    </submittedName>
</protein>
<dbReference type="Pfam" id="PF13376">
    <property type="entry name" value="OmdA"/>
    <property type="match status" value="1"/>
</dbReference>
<dbReference type="InterPro" id="IPR014922">
    <property type="entry name" value="YdhG-like"/>
</dbReference>
<accession>A0A1M7P0V1</accession>
<dbReference type="Gene3D" id="3.40.5.90">
    <property type="entry name" value="CDGSH iron-sulfur domain, mitoNEET-type"/>
    <property type="match status" value="1"/>
</dbReference>
<evidence type="ECO:0000313" key="3">
    <source>
        <dbReference type="Proteomes" id="UP000184092"/>
    </source>
</evidence>
<name>A0A1M7P0V1_9FLAO</name>
<feature type="domain" description="YdhG-like" evidence="1">
    <location>
        <begin position="15"/>
        <end position="112"/>
    </location>
</feature>
<dbReference type="Proteomes" id="UP000184092">
    <property type="component" value="Unassembled WGS sequence"/>
</dbReference>
<dbReference type="PIRSF" id="PIRSF021308">
    <property type="entry name" value="UCP021308"/>
    <property type="match status" value="1"/>
</dbReference>
<reference evidence="3" key="1">
    <citation type="submission" date="2016-11" db="EMBL/GenBank/DDBJ databases">
        <authorList>
            <person name="Varghese N."/>
            <person name="Submissions S."/>
        </authorList>
    </citation>
    <scope>NUCLEOTIDE SEQUENCE [LARGE SCALE GENOMIC DNA]</scope>
    <source>
        <strain evidence="3">CGMCC 1.2749</strain>
    </source>
</reference>
<dbReference type="InterPro" id="IPR016786">
    <property type="entry name" value="YdeI_bac"/>
</dbReference>
<organism evidence="2 3">
    <name type="scientific">Flavobacterium xinjiangense</name>
    <dbReference type="NCBI Taxonomy" id="178356"/>
    <lineage>
        <taxon>Bacteria</taxon>
        <taxon>Pseudomonadati</taxon>
        <taxon>Bacteroidota</taxon>
        <taxon>Flavobacteriia</taxon>
        <taxon>Flavobacteriales</taxon>
        <taxon>Flavobacteriaceae</taxon>
        <taxon>Flavobacterium</taxon>
    </lineage>
</organism>
<dbReference type="RefSeq" id="WP_073210440.1">
    <property type="nucleotide sequence ID" value="NZ_FRCL01000013.1"/>
</dbReference>
<dbReference type="EMBL" id="FRCL01000013">
    <property type="protein sequence ID" value="SHN09738.1"/>
    <property type="molecule type" value="Genomic_DNA"/>
</dbReference>
<evidence type="ECO:0000259" key="1">
    <source>
        <dbReference type="Pfam" id="PF08818"/>
    </source>
</evidence>
<sequence>MNPKVDDFINNATKWQPEIKQLRQLLLDCGLTEEFKWRMPCYCFQGNNVVLIGNFKEYCTLSFFKGILLQDSNSLLSKPGENSQSMRFFKFTNLEEIIEQQSIIKAYIYEAIEIEKAGLKVIFKSNTELELVEELQIALDKNPQLKTAFEALTPGRQRAYNLHFSEAKQSKTRETRIEKYTQRILNGKGINDCICGLSKKMPNCDGSHKYSTAENE</sequence>
<dbReference type="STRING" id="178356.SAMN05216269_1133"/>
<dbReference type="AlphaFoldDB" id="A0A1M7P0V1"/>
<keyword evidence="3" id="KW-1185">Reference proteome</keyword>